<dbReference type="RefSeq" id="XP_038969890.1">
    <property type="nucleotide sequence ID" value="XM_039113511.1"/>
</dbReference>
<evidence type="ECO:0000259" key="2">
    <source>
        <dbReference type="Pfam" id="PF12878"/>
    </source>
</evidence>
<feature type="domain" description="Schizont-infected cell agglutination extracellular beta" evidence="2">
    <location>
        <begin position="1859"/>
        <end position="2048"/>
    </location>
</feature>
<feature type="domain" description="Schizont-infected cell agglutination extracellular beta" evidence="2">
    <location>
        <begin position="525"/>
        <end position="704"/>
    </location>
</feature>
<proteinExistence type="predicted"/>
<feature type="compositionally biased region" description="Low complexity" evidence="1">
    <location>
        <begin position="234"/>
        <end position="247"/>
    </location>
</feature>
<feature type="domain" description="Schizont-infected cell agglutination extracellular beta" evidence="2">
    <location>
        <begin position="1634"/>
        <end position="1815"/>
    </location>
</feature>
<feature type="domain" description="Schizont-infected cell agglutination extracellular beta" evidence="2">
    <location>
        <begin position="748"/>
        <end position="929"/>
    </location>
</feature>
<dbReference type="InterPro" id="IPR024290">
    <property type="entry name" value="SICA_extracell_a"/>
</dbReference>
<evidence type="ECO:0000313" key="5">
    <source>
        <dbReference type="EMBL" id="CAA9990163.1"/>
    </source>
</evidence>
<dbReference type="Pfam" id="PF12887">
    <property type="entry name" value="SICA_alpha"/>
    <property type="match status" value="1"/>
</dbReference>
<accession>A0A679L4S0</accession>
<name>A0A679L4S0_PLAKH</name>
<feature type="domain" description="Schizont-infected cell agglutination C-terminal" evidence="3">
    <location>
        <begin position="2109"/>
        <end position="2250"/>
    </location>
</feature>
<dbReference type="KEGG" id="pkn:PKNH_1312500"/>
<dbReference type="Proteomes" id="UP000031513">
    <property type="component" value="Chromosome 13"/>
</dbReference>
<dbReference type="InParanoid" id="A0A679L4S0"/>
<dbReference type="VEuPathDB" id="PlasmoDB:PKNH_1312500"/>
<dbReference type="EMBL" id="AM910995">
    <property type="protein sequence ID" value="CAA9990163.1"/>
    <property type="molecule type" value="Genomic_DNA"/>
</dbReference>
<dbReference type="OrthoDB" id="389533at2759"/>
<sequence>MAGKFAGVLAEWYKSTGKNGDAYVKLEKEMKDTFEELGNYLKGASDPTGVAAACSRVPERYWVYTGRSQDKLLCKALLRVVYWMNGLDEWARSRSDGANEKELKEYLRCIIGHAAMIRLLSNKCQVVDIVQAVQKAQANVAGIIDKENLNKKCGWVTLEHMKFSSKFLGKTLVEWVNEQNRAQGWSSTYINWTMCPKKGTWDHGKIEEEKDKSKGILDLVKEKKARELHEKVYQQGSSTSPGSPASAVDPTSPVGPTSPHGSPTASEDILEQFLQNAESCKAEEKDNMQNCLRKKLDLTIGKPCGDSSSNFCSRVDCILKKKKEMNDSSTGKTVTENKVREEIKTEVTSFDSALSNNAARDNDIEQYCKDVPCTNGEEDCVSKETCKIIVKALRDIHQIKKEGSDSDGKKEINRIFKSTIHCMALNAFIHKLKDQADKGGYVCAVEDGIEKAFGAAEKERDTWCNKNGKGDGNEKGSCEECGKDNQCFSTDVGGMKPWTEVMKNLNNDTTPSIQPTLEELHNQATLCDRLHCAIDQWKIAKGITTATAAGPAQTQINDNDFWDKDVKKLWEELAGKMKDSNGKDASGNGQCDSFTTDAEKAACNYLHAGFTELYKDLSSSKDDDNILKNNPSFRQTMGCFLLHAYAKHMKEKAICNIEKGIEKAFDSWQNPGSKTGTSCNGAPGIGKGPCVPCQWNEKDKLDSCLQKITINSSTTGSEETAKKKVEKIIEEDTTNIKDMLSNINKRDKLCEHMKCIATHLNSTNGQPKSSGTTADNFWKDDVKNLWKELAGAMAGKGSGDGNGNGCNKVKDGNNPDRDAIHSEKTACNYLHAGFKKLKELSRSIRNDGTNYATLKKDPSFVQTVGCFLLHSYAKHMQKESTCVIDAGIERAFSLWQDPSKKASSICNGSGTEPCVPCKWNESDYDTCQIKTNGGTGTTEQTAVKPEVEGIVKVEDSNTNSIIKNINEMKTLCDGLQCIASHLNPSNGKQPSTTAEEFWKVKTGEVHKLWTELSTAMKANEKDEVQCNTVDNGTASAPGRTSTNPERKACNYLHAGLNELKTISTSITTNGTSYPILSQHASFGQTMGCLFLKEYAKKMQEKSTCVVDSGLRKAFKSWNESTNGKCSNGSCVPCNWDETLDNCNVTFGNTAAKVQDEVDPILTSNEENMKIVTENINEMITLCDYIKCAAPKWLKEHSNGGGGSGTPTKNLGKFWEKNGEVEELWNQLAQAMRTNTKSENKCNQMDNENREATNPEKKACNYLHAGLTELYKKTTPSSTTLPSGNDEKILDKNPLLKQTVGCLLLHAYAKKMKSGAKCLVESGIKKAFDTAGKGPNGKCTNDSSCIECKWDENYDNCTITLNGSTNETPDKKLEKVKSQIEDTFTTTTKNINLTPSLCDQLKCAAPQWFHNQNQNKLAGNSGSGTPTPTKSWCDFWGKDGVKSILQKMFNDIEKNGKDPPGTGIIAATCQGFGDGNPQSVERKACNHIAEGLKYIKNIKPNGTGVEDKQLLERAVACIALNMYADKIITESKDKCPIDNERIKKMFDNWNLFNNNNKSCPTSGGNDCFVCDRVDNKDFKDCELSVSNTLVDTTTQPKGDCNTKATEVKTKMDGLLNDSNIKMKTTLNEINKMNHVCTKMQCAVKQYHKSNNKSGTPLSWDEISGVVNDELRDLLEKITNKEKWEEVAQHCNGVGSTGDNDGEKTAKQKACKLFASGLKHISDIKDKSQNNNQDHEIPLKQTMMCAALNLYADQLISKSEKQCPLDGNKLADAIKYAFSKSKDIMGKGTPSCSTVNGVSSCFECKRYDQNDFANCQIGNNSTDKVGEKMTELLLKEDKTNANTTTPTMDKTLDKINSKDIFCTELQCAIKQHYAKKIKNGQAGGTTTPYWDALEKDINKELAHLLKNMTEGQTESDVVDLCKDNDKWDKLGHKERKTNKAACLLFASGLKHIYNQHKGSVKGPVKGPSFEQTMGCLFLKEYAKQLKEMANEKKRGHSWVHPLCDIDKGIKHAFSESEKIMKSVLDECSSGPNGISCFVCTQNNDYNNCKIGDDNIGNKAKDLFKGESEQNQMQQTLENTVCPILLTDLLTPFLPLAPVSIGLSAMAYYLWKYFGPLGKGGPRFRRSPTEIPGPSVQEQVLDQVEEAGPHEYRLVKERKPRSAPTRTKRSGPVNRRTIIEIHFEVLDECQKGDTQLNQKDFLELLVQEFMGSEFMEEEQVLKEEVLMEGVPMESVPMELVPTEEVPSLGSVFMV</sequence>
<protein>
    <submittedName>
        <fullName evidence="5">SICAvar, type I</fullName>
    </submittedName>
</protein>
<gene>
    <name evidence="5" type="ORF">PKNH_1312500</name>
</gene>
<feature type="region of interest" description="Disordered" evidence="1">
    <location>
        <begin position="231"/>
        <end position="265"/>
    </location>
</feature>
<dbReference type="InterPro" id="IPR024285">
    <property type="entry name" value="SICA_extracell_b"/>
</dbReference>
<evidence type="ECO:0000256" key="1">
    <source>
        <dbReference type="SAM" id="MobiDB-lite"/>
    </source>
</evidence>
<evidence type="ECO:0000313" key="6">
    <source>
        <dbReference type="Proteomes" id="UP000031513"/>
    </source>
</evidence>
<dbReference type="GeneID" id="7322610"/>
<feature type="domain" description="Schizont-infected cell agglutination extracellular beta" evidence="2">
    <location>
        <begin position="310"/>
        <end position="485"/>
    </location>
</feature>
<keyword evidence="6" id="KW-1185">Reference proteome</keyword>
<organism evidence="5 6">
    <name type="scientific">Plasmodium knowlesi (strain H)</name>
    <dbReference type="NCBI Taxonomy" id="5851"/>
    <lineage>
        <taxon>Eukaryota</taxon>
        <taxon>Sar</taxon>
        <taxon>Alveolata</taxon>
        <taxon>Apicomplexa</taxon>
        <taxon>Aconoidasida</taxon>
        <taxon>Haemosporida</taxon>
        <taxon>Plasmodiidae</taxon>
        <taxon>Plasmodium</taxon>
        <taxon>Plasmodium (Plasmodium)</taxon>
    </lineage>
</organism>
<dbReference type="Pfam" id="PF12879">
    <property type="entry name" value="SICA_C"/>
    <property type="match status" value="1"/>
</dbReference>
<feature type="domain" description="Schizont-infected cell agglutination extracellular beta" evidence="2">
    <location>
        <begin position="1395"/>
        <end position="1581"/>
    </location>
</feature>
<evidence type="ECO:0000259" key="4">
    <source>
        <dbReference type="Pfam" id="PF12887"/>
    </source>
</evidence>
<reference evidence="5 6" key="1">
    <citation type="journal article" date="2008" name="Nature">
        <title>The genome of Plasmodium knowlesi strain H, a zoonotic malaria parasite with host range from monkey to man.</title>
        <authorList>
            <person name="Pain A."/>
            <person name="Boehme U."/>
            <person name="Berry A.E."/>
            <person name="Mungall K."/>
            <person name="Finn R."/>
            <person name="Jackson A.P."/>
            <person name="Mourier T."/>
            <person name="Mistry J."/>
            <person name="Pasini E.M."/>
            <person name="Aslett M."/>
            <person name="Balasubrammaniam S."/>
            <person name="Borgwardt K."/>
            <person name="Brooks K."/>
            <person name="Carret C."/>
            <person name="Carver T.J."/>
            <person name="Cherevach I."/>
            <person name="Chillingworth T."/>
            <person name="Clarke T.G."/>
            <person name="Galinski M.R."/>
            <person name="Hall N."/>
            <person name="Harper D."/>
            <person name="Harris D."/>
            <person name="Hauser H."/>
            <person name="Ivens A."/>
            <person name="Janssen C.S."/>
            <person name="Keane T."/>
            <person name="Larke N."/>
            <person name="Lapp S."/>
            <person name="Marti M."/>
            <person name="Moule S."/>
            <person name="Meyer I.M."/>
            <person name="Ormond D."/>
            <person name="Peters N."/>
            <person name="Sanders M."/>
            <person name="Sanders S."/>
            <person name="Sergeant T.J."/>
            <person name="Simmonds M."/>
            <person name="Smith F."/>
            <person name="Squares R."/>
            <person name="Thurston S."/>
            <person name="Tivey A.R."/>
            <person name="Walker D."/>
            <person name="White B."/>
            <person name="Zuiderwijk E."/>
            <person name="Churcher C."/>
            <person name="Quail M.A."/>
            <person name="Cowman A.F."/>
            <person name="Turner C.M.R."/>
            <person name="Rajandream M.A."/>
            <person name="Kocken C.H.M."/>
            <person name="Thomas A.W."/>
            <person name="Newbold C.I."/>
            <person name="Barrell B.G."/>
            <person name="Berriman M."/>
        </authorList>
    </citation>
    <scope>NUCLEOTIDE SEQUENCE [LARGE SCALE GENOMIC DNA]</scope>
    <source>
        <strain evidence="5 6">H</strain>
    </source>
</reference>
<feature type="domain" description="Schizont-infected cell agglutination extracellular alpha" evidence="4">
    <location>
        <begin position="7"/>
        <end position="175"/>
    </location>
</feature>
<dbReference type="Pfam" id="PF12878">
    <property type="entry name" value="SICA_beta"/>
    <property type="match status" value="8"/>
</dbReference>
<feature type="domain" description="Schizont-infected cell agglutination extracellular beta" evidence="2">
    <location>
        <begin position="970"/>
        <end position="1144"/>
    </location>
</feature>
<evidence type="ECO:0000259" key="3">
    <source>
        <dbReference type="Pfam" id="PF12879"/>
    </source>
</evidence>
<dbReference type="InterPro" id="IPR024288">
    <property type="entry name" value="SICA_C"/>
</dbReference>
<feature type="domain" description="Schizont-infected cell agglutination extracellular beta" evidence="2">
    <location>
        <begin position="1180"/>
        <end position="1358"/>
    </location>
</feature>